<evidence type="ECO:0000256" key="1">
    <source>
        <dbReference type="ARBA" id="ARBA00004613"/>
    </source>
</evidence>
<reference evidence="8" key="1">
    <citation type="submission" date="2022-12" db="EMBL/GenBank/DDBJ databases">
        <authorList>
            <person name="Alioto T."/>
            <person name="Alioto T."/>
            <person name="Gomez Garrido J."/>
        </authorList>
    </citation>
    <scope>NUCLEOTIDE SEQUENCE</scope>
</reference>
<dbReference type="EMBL" id="OX395127">
    <property type="protein sequence ID" value="CAI5765812.1"/>
    <property type="molecule type" value="Genomic_DNA"/>
</dbReference>
<feature type="domain" description="Phospholipase A2 inhibitor N-terminal" evidence="7">
    <location>
        <begin position="416"/>
        <end position="492"/>
    </location>
</feature>
<dbReference type="Pfam" id="PF02988">
    <property type="entry name" value="PLA2_inh"/>
    <property type="match status" value="1"/>
</dbReference>
<dbReference type="CDD" id="cd23588">
    <property type="entry name" value="TFP_LU_ECD_PLIG"/>
    <property type="match status" value="1"/>
</dbReference>
<dbReference type="InterPro" id="IPR002591">
    <property type="entry name" value="Phosphodiest/P_Trfase"/>
</dbReference>
<evidence type="ECO:0000259" key="7">
    <source>
        <dbReference type="Pfam" id="PF02988"/>
    </source>
</evidence>
<dbReference type="SUPFAM" id="SSF57302">
    <property type="entry name" value="Snake toxin-like"/>
    <property type="match status" value="1"/>
</dbReference>
<feature type="signal peptide" evidence="6">
    <location>
        <begin position="1"/>
        <end position="17"/>
    </location>
</feature>
<dbReference type="AlphaFoldDB" id="A0AA35JTE3"/>
<dbReference type="GO" id="GO:0005576">
    <property type="term" value="C:extracellular region"/>
    <property type="evidence" value="ECO:0007669"/>
    <property type="project" value="UniProtKB-SubCell"/>
</dbReference>
<accession>A0AA35JTE3</accession>
<name>A0AA35JTE3_9SAUR</name>
<dbReference type="PANTHER" id="PTHR10151">
    <property type="entry name" value="ECTONUCLEOTIDE PYROPHOSPHATASE/PHOSPHODIESTERASE"/>
    <property type="match status" value="1"/>
</dbReference>
<comment type="similarity">
    <text evidence="2">Belongs to the CNF-like-inhibitor family.</text>
</comment>
<dbReference type="Gene3D" id="2.10.60.10">
    <property type="entry name" value="CD59"/>
    <property type="match status" value="1"/>
</dbReference>
<dbReference type="Proteomes" id="UP001178461">
    <property type="component" value="Chromosome 2"/>
</dbReference>
<sequence>MLASLGLVATLLALGTCAPLQRASNRSKLLLVSFDGFRWNYDQDVDTPNLDAMAYDGVKARYITPPFVTQTSPCHFTLLTGKYIENHGVVHNMWYNVSTGQKLPYYNTQGKSEWWDNGSLPIWITAQRQGLKTASLFFPGGNATYHGEQVMVKRVEKLFHKYNNETEWRQNIDIVMKWFLEENLDFVALYFGEPDSTGHKYGPESQERKDMVSQVDRTVGYLRQRLEETGLSSNLNMIITSDHGMETVIKTDEIHLQKVQNFSFQDIKFELVDYGPHGLLEPKPGKLEQVYEALKNAHPKLHVYKKEEFPRRFRYANNTRITPLVLYGDPGYVIHGRIKVQFNKGEHGFDNEVMNMKTIFRAVGPAFKKGLEVDPFESVNIYALLCELLEITPEPHDGSLSVTQNMLAKNAGASLECEYCNGTNNCTGLKRPCPSGQDACSISLLEVPSSKDKKISKSCASSETCKLGLIEVTHGKGNFMRESITCCKEIDCTPATPTFPPQSTKPNGKSCPGCFSPTGKCTAEVVDCTGSDTYCVSFVTSTDENVINYNMKGCISESSCGLLKTHKEGVFGNNGPIKNVTCTQANNTSTSLSPSFGFLLLALLLITLLL</sequence>
<gene>
    <name evidence="8" type="ORF">PODLI_1B026632</name>
</gene>
<dbReference type="InterPro" id="IPR045860">
    <property type="entry name" value="Snake_toxin-like_sf"/>
</dbReference>
<dbReference type="Gene3D" id="3.40.720.10">
    <property type="entry name" value="Alkaline Phosphatase, subunit A"/>
    <property type="match status" value="1"/>
</dbReference>
<evidence type="ECO:0000256" key="2">
    <source>
        <dbReference type="ARBA" id="ARBA00006570"/>
    </source>
</evidence>
<keyword evidence="4" id="KW-0593">Phospholipase A2 inhibitor</keyword>
<evidence type="ECO:0000313" key="9">
    <source>
        <dbReference type="Proteomes" id="UP001178461"/>
    </source>
</evidence>
<dbReference type="PANTHER" id="PTHR10151:SF63">
    <property type="entry name" value="ECTONUCLEOTIDE PYROPHOSPHATASE_PHOSPHODIESTERASE FAMILY MEMBER 7"/>
    <property type="match status" value="1"/>
</dbReference>
<dbReference type="Gene3D" id="3.30.1360.180">
    <property type="match status" value="1"/>
</dbReference>
<keyword evidence="5" id="KW-1015">Disulfide bond</keyword>
<proteinExistence type="inferred from homology"/>
<organism evidence="8 9">
    <name type="scientific">Podarcis lilfordi</name>
    <name type="common">Lilford's wall lizard</name>
    <dbReference type="NCBI Taxonomy" id="74358"/>
    <lineage>
        <taxon>Eukaryota</taxon>
        <taxon>Metazoa</taxon>
        <taxon>Chordata</taxon>
        <taxon>Craniata</taxon>
        <taxon>Vertebrata</taxon>
        <taxon>Euteleostomi</taxon>
        <taxon>Lepidosauria</taxon>
        <taxon>Squamata</taxon>
        <taxon>Bifurcata</taxon>
        <taxon>Unidentata</taxon>
        <taxon>Episquamata</taxon>
        <taxon>Laterata</taxon>
        <taxon>Lacertibaenia</taxon>
        <taxon>Lacertidae</taxon>
        <taxon>Podarcis</taxon>
    </lineage>
</organism>
<dbReference type="Pfam" id="PF01663">
    <property type="entry name" value="Phosphodiest"/>
    <property type="match status" value="1"/>
</dbReference>
<dbReference type="InterPro" id="IPR017850">
    <property type="entry name" value="Alkaline_phosphatase_core_sf"/>
</dbReference>
<dbReference type="InterPro" id="IPR004126">
    <property type="entry name" value="PLipase_A2_inh_N"/>
</dbReference>
<protein>
    <submittedName>
        <fullName evidence="8">Pyrophosphatase phosphodiesterase family member 7</fullName>
    </submittedName>
</protein>
<evidence type="ECO:0000256" key="3">
    <source>
        <dbReference type="ARBA" id="ARBA00022525"/>
    </source>
</evidence>
<evidence type="ECO:0000256" key="4">
    <source>
        <dbReference type="ARBA" id="ARBA00023005"/>
    </source>
</evidence>
<comment type="subcellular location">
    <subcellularLocation>
        <location evidence="1">Secreted</location>
    </subcellularLocation>
</comment>
<feature type="chain" id="PRO_5041277834" evidence="6">
    <location>
        <begin position="18"/>
        <end position="610"/>
    </location>
</feature>
<keyword evidence="6" id="KW-0732">Signal</keyword>
<evidence type="ECO:0000256" key="6">
    <source>
        <dbReference type="SAM" id="SignalP"/>
    </source>
</evidence>
<evidence type="ECO:0000256" key="5">
    <source>
        <dbReference type="ARBA" id="ARBA00023157"/>
    </source>
</evidence>
<dbReference type="GO" id="GO:0019834">
    <property type="term" value="F:phospholipase A2 inhibitor activity"/>
    <property type="evidence" value="ECO:0007669"/>
    <property type="project" value="UniProtKB-KW"/>
</dbReference>
<keyword evidence="9" id="KW-1185">Reference proteome</keyword>
<keyword evidence="3" id="KW-0964">Secreted</keyword>
<evidence type="ECO:0000313" key="8">
    <source>
        <dbReference type="EMBL" id="CAI5765812.1"/>
    </source>
</evidence>
<dbReference type="CDD" id="cd16018">
    <property type="entry name" value="Enpp"/>
    <property type="match status" value="1"/>
</dbReference>
<dbReference type="CDD" id="cd23572">
    <property type="entry name" value="TFP_LU_ECD_PINLYP_rpt2"/>
    <property type="match status" value="1"/>
</dbReference>
<dbReference type="SUPFAM" id="SSF53649">
    <property type="entry name" value="Alkaline phosphatase-like"/>
    <property type="match status" value="1"/>
</dbReference>